<name>A0A3M7QUK3_BRAPC</name>
<dbReference type="EMBL" id="REGN01005094">
    <property type="protein sequence ID" value="RNA14899.1"/>
    <property type="molecule type" value="Genomic_DNA"/>
</dbReference>
<dbReference type="AlphaFoldDB" id="A0A3M7QUK3"/>
<keyword evidence="2" id="KW-1185">Reference proteome</keyword>
<evidence type="ECO:0000313" key="1">
    <source>
        <dbReference type="EMBL" id="RNA14899.1"/>
    </source>
</evidence>
<gene>
    <name evidence="1" type="ORF">BpHYR1_017790</name>
</gene>
<organism evidence="1 2">
    <name type="scientific">Brachionus plicatilis</name>
    <name type="common">Marine rotifer</name>
    <name type="synonym">Brachionus muelleri</name>
    <dbReference type="NCBI Taxonomy" id="10195"/>
    <lineage>
        <taxon>Eukaryota</taxon>
        <taxon>Metazoa</taxon>
        <taxon>Spiralia</taxon>
        <taxon>Gnathifera</taxon>
        <taxon>Rotifera</taxon>
        <taxon>Eurotatoria</taxon>
        <taxon>Monogononta</taxon>
        <taxon>Pseudotrocha</taxon>
        <taxon>Ploima</taxon>
        <taxon>Brachionidae</taxon>
        <taxon>Brachionus</taxon>
    </lineage>
</organism>
<protein>
    <submittedName>
        <fullName evidence="1">Uncharacterized protein</fullName>
    </submittedName>
</protein>
<proteinExistence type="predicted"/>
<evidence type="ECO:0000313" key="2">
    <source>
        <dbReference type="Proteomes" id="UP000276133"/>
    </source>
</evidence>
<reference evidence="1 2" key="1">
    <citation type="journal article" date="2018" name="Sci. Rep.">
        <title>Genomic signatures of local adaptation to the degree of environmental predictability in rotifers.</title>
        <authorList>
            <person name="Franch-Gras L."/>
            <person name="Hahn C."/>
            <person name="Garcia-Roger E.M."/>
            <person name="Carmona M.J."/>
            <person name="Serra M."/>
            <person name="Gomez A."/>
        </authorList>
    </citation>
    <scope>NUCLEOTIDE SEQUENCE [LARGE SCALE GENOMIC DNA]</scope>
    <source>
        <strain evidence="1">HYR1</strain>
    </source>
</reference>
<comment type="caution">
    <text evidence="1">The sequence shown here is derived from an EMBL/GenBank/DDBJ whole genome shotgun (WGS) entry which is preliminary data.</text>
</comment>
<accession>A0A3M7QUK3</accession>
<sequence>MVLKIYYIKSLIRHFEYHMLYQSAFCSNVLTFLSSDDSSLSRLVLLNSSKVDLEPLRNGSLLSILSMSPNVVFVTNSLSGGTLAMYLVSKIFGNKEFRRCEKLAQYLHHISHHVVTNNESDFMSRESTLFRFRSEQTHQSLSLEYQFVDGYKVPLGMLLSSRSNSSLCLRISSWSLLTNETPFLNTLLKFVLTRQENDKSREYLQLTERGNK</sequence>
<dbReference type="Proteomes" id="UP000276133">
    <property type="component" value="Unassembled WGS sequence"/>
</dbReference>